<feature type="transmembrane region" description="Helical" evidence="2">
    <location>
        <begin position="111"/>
        <end position="134"/>
    </location>
</feature>
<dbReference type="AlphaFoldDB" id="A0AB34JV48"/>
<keyword evidence="2" id="KW-1133">Transmembrane helix</keyword>
<feature type="region of interest" description="Disordered" evidence="1">
    <location>
        <begin position="772"/>
        <end position="804"/>
    </location>
</feature>
<dbReference type="Proteomes" id="UP001515480">
    <property type="component" value="Unassembled WGS sequence"/>
</dbReference>
<keyword evidence="2" id="KW-0472">Membrane</keyword>
<accession>A0AB34JV48</accession>
<evidence type="ECO:0000256" key="1">
    <source>
        <dbReference type="SAM" id="MobiDB-lite"/>
    </source>
</evidence>
<feature type="region of interest" description="Disordered" evidence="1">
    <location>
        <begin position="80"/>
        <end position="101"/>
    </location>
</feature>
<evidence type="ECO:0000313" key="4">
    <source>
        <dbReference type="EMBL" id="KAL1525530.1"/>
    </source>
</evidence>
<evidence type="ECO:0000256" key="2">
    <source>
        <dbReference type="SAM" id="Phobius"/>
    </source>
</evidence>
<feature type="signal peptide" evidence="3">
    <location>
        <begin position="1"/>
        <end position="30"/>
    </location>
</feature>
<sequence length="925" mass="101511">MELRLRRPRAGGLRLLGLLALLCMFERCNTSADMPDPPPPPSAAAAGAEARAFLQQCGARGNSWLRLALAPLHAARRTNHSLQAPQPTPAQEDAAATDLSEHSSGGEYRSIGWVASLAMNLGLTLLVLAWTVFEGLKRFVVPRLLRKRNVGCSRLVVRFSFVSISFALQDVVLGPEASQYLDLINENMLGGYLPCKLGELRFDEFCVTLRTWVLFCRLLESRPTARKLIHRDGGLLHSWFAQMHTAREIEVQLKGVVLQHTAVAVSLWWGGSETLFLACIEQKLRAIEAAAELIIAHTAFGGVIQRKIDQKTKLIRKFLCSACFVVEDMHLTFADATIPLLFTLEFQGLSCRFQDSVPASRKQSKGQLPPRNRLGITPEIIDLGIMGCRVGLERLNTSSSSRKAVHPPCLSWQPTDSGEACFTLRYTKRRRPDQVGKMAVEIHCSSTAKLRLLPIHVELMNRMLDLYYCYTGWSTYVEQRVNSGIHAPPKRLKISQIPYDGCTAKMIATLVSHWAAGARRPASTWKSLVASIPFDVLLYSRLLAETGLPDPKPTNGGKRVGINLFSKIIPGSAVTSRMMSKLPPPAPSAMTRHRPNRRSDVAAQVAREHHLQRSNKWLTQAADVESSTTPMPEGGASIAAEIVSRMTAGRKSFLSQSTTLPRSSTPSTSLWQRLTSVLGGWARSVVEDGEEEEPDTKYEVRLSEAECWLAGGYCMARDEDRDLLQLWAGQLTDFESRFDSSQVAVPAAAAVVHPAESSGERGVDHAVGASEELHSAGGSSLPEDSRASKAQPGADGGAKGGEEVPTRVLELRARQLLLCAEELMYEPPPEAMEKRGFSTDACGMHITIAATTLTLTIAHDKDSIADFVMSPLPISGTNSKEDTLGFQFIYRKTRQLKIMQLKLGTINVLDARARAASRPSARTLT</sequence>
<evidence type="ECO:0000256" key="3">
    <source>
        <dbReference type="SAM" id="SignalP"/>
    </source>
</evidence>
<proteinExistence type="predicted"/>
<keyword evidence="3" id="KW-0732">Signal</keyword>
<evidence type="ECO:0000313" key="5">
    <source>
        <dbReference type="Proteomes" id="UP001515480"/>
    </source>
</evidence>
<name>A0AB34JV48_PRYPA</name>
<keyword evidence="5" id="KW-1185">Reference proteome</keyword>
<dbReference type="EMBL" id="JBGBPQ010000004">
    <property type="protein sequence ID" value="KAL1525530.1"/>
    <property type="molecule type" value="Genomic_DNA"/>
</dbReference>
<feature type="region of interest" description="Disordered" evidence="1">
    <location>
        <begin position="577"/>
        <end position="634"/>
    </location>
</feature>
<reference evidence="4 5" key="1">
    <citation type="journal article" date="2024" name="Science">
        <title>Giant polyketide synthase enzymes in the biosynthesis of giant marine polyether toxins.</title>
        <authorList>
            <person name="Fallon T.R."/>
            <person name="Shende V.V."/>
            <person name="Wierzbicki I.H."/>
            <person name="Pendleton A.L."/>
            <person name="Watervoot N.F."/>
            <person name="Auber R.P."/>
            <person name="Gonzalez D.J."/>
            <person name="Wisecaver J.H."/>
            <person name="Moore B.S."/>
        </authorList>
    </citation>
    <scope>NUCLEOTIDE SEQUENCE [LARGE SCALE GENOMIC DNA]</scope>
    <source>
        <strain evidence="4 5">12B1</strain>
    </source>
</reference>
<organism evidence="4 5">
    <name type="scientific">Prymnesium parvum</name>
    <name type="common">Toxic golden alga</name>
    <dbReference type="NCBI Taxonomy" id="97485"/>
    <lineage>
        <taxon>Eukaryota</taxon>
        <taxon>Haptista</taxon>
        <taxon>Haptophyta</taxon>
        <taxon>Prymnesiophyceae</taxon>
        <taxon>Prymnesiales</taxon>
        <taxon>Prymnesiaceae</taxon>
        <taxon>Prymnesium</taxon>
    </lineage>
</organism>
<keyword evidence="2" id="KW-0812">Transmembrane</keyword>
<protein>
    <recommendedName>
        <fullName evidence="6">SMP-LTD domain-containing protein</fullName>
    </recommendedName>
</protein>
<gene>
    <name evidence="4" type="ORF">AB1Y20_020386</name>
</gene>
<evidence type="ECO:0008006" key="6">
    <source>
        <dbReference type="Google" id="ProtNLM"/>
    </source>
</evidence>
<comment type="caution">
    <text evidence="4">The sequence shown here is derived from an EMBL/GenBank/DDBJ whole genome shotgun (WGS) entry which is preliminary data.</text>
</comment>
<feature type="chain" id="PRO_5044220125" description="SMP-LTD domain-containing protein" evidence="3">
    <location>
        <begin position="31"/>
        <end position="925"/>
    </location>
</feature>